<dbReference type="SUPFAM" id="SSF49879">
    <property type="entry name" value="SMAD/FHA domain"/>
    <property type="match status" value="1"/>
</dbReference>
<dbReference type="InterPro" id="IPR008984">
    <property type="entry name" value="SMAD_FHA_dom_sf"/>
</dbReference>
<dbReference type="InterPro" id="IPR009003">
    <property type="entry name" value="Peptidase_S1_PA"/>
</dbReference>
<proteinExistence type="predicted"/>
<sequence>MLGAGSGFGIGVPGEETDTFITNMHVVGDPETGKLCDKVYIMLDDEAVKMEDGGGSWIPDYDHMIACEIVYATGGYPDFAIIRAERKMEGRIALPLLPSEEMQRSDTVYALGFPGNGDGVNGYTYQAADVEDVIVTKGTISRFTVWENGSVDTKIIQHEAHINHGNSGGPLITEDGAVIGINTYGFGGQEASEYSASVYIDYAIEKLDELGIYYELQGENQKAGSTGIYRWLVIAAGIVVIAALVIVFQKKRAASAPQPQPAPVPKPLEDSGYRLQGVAGVFAGKRFAVEAGGCLRLGRDASKNKLVYPAGTKGISSMHCELYFRGGQVYLRDMGSSYGTFLKGRRIPPNQEIPVHRGDTFYLADPGQSFVLDRKR</sequence>
<comment type="caution">
    <text evidence="3">The sequence shown here is derived from an EMBL/GenBank/DDBJ whole genome shotgun (WGS) entry which is preliminary data.</text>
</comment>
<accession>A0ABT2RIF5</accession>
<evidence type="ECO:0000313" key="4">
    <source>
        <dbReference type="Proteomes" id="UP001652431"/>
    </source>
</evidence>
<evidence type="ECO:0000313" key="3">
    <source>
        <dbReference type="EMBL" id="MCU6685178.1"/>
    </source>
</evidence>
<feature type="domain" description="FHA" evidence="2">
    <location>
        <begin position="295"/>
        <end position="347"/>
    </location>
</feature>
<gene>
    <name evidence="3" type="ORF">OCV99_01180</name>
</gene>
<dbReference type="PANTHER" id="PTHR43019:SF23">
    <property type="entry name" value="PROTEASE DO-LIKE 5, CHLOROPLASTIC"/>
    <property type="match status" value="1"/>
</dbReference>
<dbReference type="Gene3D" id="2.40.10.120">
    <property type="match status" value="1"/>
</dbReference>
<protein>
    <submittedName>
        <fullName evidence="3">Trypsin-like peptidase domain-containing protein</fullName>
    </submittedName>
</protein>
<evidence type="ECO:0000259" key="2">
    <source>
        <dbReference type="PROSITE" id="PS50006"/>
    </source>
</evidence>
<feature type="transmembrane region" description="Helical" evidence="1">
    <location>
        <begin position="228"/>
        <end position="248"/>
    </location>
</feature>
<dbReference type="EMBL" id="JAOQJU010000001">
    <property type="protein sequence ID" value="MCU6685178.1"/>
    <property type="molecule type" value="Genomic_DNA"/>
</dbReference>
<dbReference type="PROSITE" id="PS50006">
    <property type="entry name" value="FHA_DOMAIN"/>
    <property type="match status" value="1"/>
</dbReference>
<keyword evidence="1" id="KW-1133">Transmembrane helix</keyword>
<name>A0ABT2RIF5_9FIRM</name>
<dbReference type="SUPFAM" id="SSF50494">
    <property type="entry name" value="Trypsin-like serine proteases"/>
    <property type="match status" value="1"/>
</dbReference>
<dbReference type="Proteomes" id="UP001652431">
    <property type="component" value="Unassembled WGS sequence"/>
</dbReference>
<dbReference type="InterPro" id="IPR000253">
    <property type="entry name" value="FHA_dom"/>
</dbReference>
<dbReference type="InterPro" id="IPR001940">
    <property type="entry name" value="Peptidase_S1C"/>
</dbReference>
<dbReference type="Pfam" id="PF00498">
    <property type="entry name" value="FHA"/>
    <property type="match status" value="1"/>
</dbReference>
<evidence type="ECO:0000256" key="1">
    <source>
        <dbReference type="SAM" id="Phobius"/>
    </source>
</evidence>
<keyword evidence="1" id="KW-0812">Transmembrane</keyword>
<dbReference type="PANTHER" id="PTHR43019">
    <property type="entry name" value="SERINE ENDOPROTEASE DEGS"/>
    <property type="match status" value="1"/>
</dbReference>
<dbReference type="PRINTS" id="PR00834">
    <property type="entry name" value="PROTEASES2C"/>
</dbReference>
<reference evidence="3 4" key="1">
    <citation type="journal article" date="2021" name="ISME Commun">
        <title>Automated analysis of genomic sequences facilitates high-throughput and comprehensive description of bacteria.</title>
        <authorList>
            <person name="Hitch T.C.A."/>
        </authorList>
    </citation>
    <scope>NUCLEOTIDE SEQUENCE [LARGE SCALE GENOMIC DNA]</scope>
    <source>
        <strain evidence="3 4">Sanger_03</strain>
    </source>
</reference>
<dbReference type="Pfam" id="PF13365">
    <property type="entry name" value="Trypsin_2"/>
    <property type="match status" value="1"/>
</dbReference>
<organism evidence="3 4">
    <name type="scientific">Dorea acetigenes</name>
    <dbReference type="NCBI Taxonomy" id="2981787"/>
    <lineage>
        <taxon>Bacteria</taxon>
        <taxon>Bacillati</taxon>
        <taxon>Bacillota</taxon>
        <taxon>Clostridia</taxon>
        <taxon>Lachnospirales</taxon>
        <taxon>Lachnospiraceae</taxon>
        <taxon>Dorea</taxon>
    </lineage>
</organism>
<dbReference type="SMART" id="SM00240">
    <property type="entry name" value="FHA"/>
    <property type="match status" value="1"/>
</dbReference>
<dbReference type="CDD" id="cd00060">
    <property type="entry name" value="FHA"/>
    <property type="match status" value="1"/>
</dbReference>
<keyword evidence="1" id="KW-0472">Membrane</keyword>
<keyword evidence="4" id="KW-1185">Reference proteome</keyword>
<dbReference type="Gene3D" id="2.60.200.20">
    <property type="match status" value="1"/>
</dbReference>